<dbReference type="AlphaFoldDB" id="A0A834EVR4"/>
<sequence>MFPYCFPPHPAAHHDLRSFFRYRVAYWKVMEKKYQAKWADNTNRYLVFLAVWELGSPPLSTYLVSLGRGHLSLKWPKVLCLPGEALEKRRGVRTVAAKYYHLPLLHALYRCFISHLVCAVHPKSTHPPTEIEQAIPKSPTFE</sequence>
<protein>
    <submittedName>
        <fullName evidence="1">Uncharacterized protein</fullName>
    </submittedName>
</protein>
<evidence type="ECO:0000313" key="2">
    <source>
        <dbReference type="Proteomes" id="UP000664940"/>
    </source>
</evidence>
<reference evidence="1 2" key="1">
    <citation type="journal article" date="2020" name="Nature">
        <title>Six reference-quality genomes reveal evolution of bat adaptations.</title>
        <authorList>
            <person name="Jebb D."/>
            <person name="Huang Z."/>
            <person name="Pippel M."/>
            <person name="Hughes G.M."/>
            <person name="Lavrichenko K."/>
            <person name="Devanna P."/>
            <person name="Winkler S."/>
            <person name="Jermiin L.S."/>
            <person name="Skirmuntt E.C."/>
            <person name="Katzourakis A."/>
            <person name="Burkitt-Gray L."/>
            <person name="Ray D.A."/>
            <person name="Sullivan K.A.M."/>
            <person name="Roscito J.G."/>
            <person name="Kirilenko B.M."/>
            <person name="Davalos L.M."/>
            <person name="Corthals A.P."/>
            <person name="Power M.L."/>
            <person name="Jones G."/>
            <person name="Ransome R.D."/>
            <person name="Dechmann D.K.N."/>
            <person name="Locatelli A.G."/>
            <person name="Puechmaille S.J."/>
            <person name="Fedrigo O."/>
            <person name="Jarvis E.D."/>
            <person name="Hiller M."/>
            <person name="Vernes S.C."/>
            <person name="Myers E.W."/>
            <person name="Teeling E.C."/>
        </authorList>
    </citation>
    <scope>NUCLEOTIDE SEQUENCE [LARGE SCALE GENOMIC DNA]</scope>
    <source>
        <strain evidence="1">Bat1K_MPI-CBG_1</strain>
    </source>
</reference>
<dbReference type="Proteomes" id="UP000664940">
    <property type="component" value="Unassembled WGS sequence"/>
</dbReference>
<organism evidence="1 2">
    <name type="scientific">Phyllostomus discolor</name>
    <name type="common">pale spear-nosed bat</name>
    <dbReference type="NCBI Taxonomy" id="89673"/>
    <lineage>
        <taxon>Eukaryota</taxon>
        <taxon>Metazoa</taxon>
        <taxon>Chordata</taxon>
        <taxon>Craniata</taxon>
        <taxon>Vertebrata</taxon>
        <taxon>Euteleostomi</taxon>
        <taxon>Mammalia</taxon>
        <taxon>Eutheria</taxon>
        <taxon>Laurasiatheria</taxon>
        <taxon>Chiroptera</taxon>
        <taxon>Yangochiroptera</taxon>
        <taxon>Phyllostomidae</taxon>
        <taxon>Phyllostominae</taxon>
        <taxon>Phyllostomus</taxon>
    </lineage>
</organism>
<gene>
    <name evidence="1" type="ORF">HJG60_007897</name>
</gene>
<accession>A0A834EVR4</accession>
<proteinExistence type="predicted"/>
<dbReference type="EMBL" id="JABVXQ010000001">
    <property type="protein sequence ID" value="KAF6130969.1"/>
    <property type="molecule type" value="Genomic_DNA"/>
</dbReference>
<evidence type="ECO:0000313" key="1">
    <source>
        <dbReference type="EMBL" id="KAF6130969.1"/>
    </source>
</evidence>
<comment type="caution">
    <text evidence="1">The sequence shown here is derived from an EMBL/GenBank/DDBJ whole genome shotgun (WGS) entry which is preliminary data.</text>
</comment>
<name>A0A834EVR4_9CHIR</name>